<dbReference type="Proteomes" id="UP000320095">
    <property type="component" value="Unassembled WGS sequence"/>
</dbReference>
<comment type="caution">
    <text evidence="2">The sequence shown here is derived from an EMBL/GenBank/DDBJ whole genome shotgun (WGS) entry which is preliminary data.</text>
</comment>
<feature type="region of interest" description="Disordered" evidence="1">
    <location>
        <begin position="1"/>
        <end position="58"/>
    </location>
</feature>
<evidence type="ECO:0000313" key="2">
    <source>
        <dbReference type="EMBL" id="TPG29596.1"/>
    </source>
</evidence>
<sequence length="66" mass="6672">MPSTAGRKLRVPEMSPGSLRSCPPDTSPGSLRSCPPDTSPGSAARSLTPTSVPDDLGLSTGLCVDC</sequence>
<organism evidence="2 3">
    <name type="scientific">Mycolicibacterium hodleri</name>
    <dbReference type="NCBI Taxonomy" id="49897"/>
    <lineage>
        <taxon>Bacteria</taxon>
        <taxon>Bacillati</taxon>
        <taxon>Actinomycetota</taxon>
        <taxon>Actinomycetes</taxon>
        <taxon>Mycobacteriales</taxon>
        <taxon>Mycobacteriaceae</taxon>
        <taxon>Mycolicibacterium</taxon>
    </lineage>
</organism>
<evidence type="ECO:0000256" key="1">
    <source>
        <dbReference type="SAM" id="MobiDB-lite"/>
    </source>
</evidence>
<feature type="compositionally biased region" description="Polar residues" evidence="1">
    <location>
        <begin position="39"/>
        <end position="51"/>
    </location>
</feature>
<gene>
    <name evidence="2" type="ORF">EAH80_26655</name>
</gene>
<accession>A0A502DZ93</accession>
<reference evidence="2 3" key="1">
    <citation type="journal article" date="2019" name="Environ. Microbiol.">
        <title>Species interactions and distinct microbial communities in high Arctic permafrost affected cryosols are associated with the CH4 and CO2 gas fluxes.</title>
        <authorList>
            <person name="Altshuler I."/>
            <person name="Hamel J."/>
            <person name="Turney S."/>
            <person name="Magnuson E."/>
            <person name="Levesque R."/>
            <person name="Greer C."/>
            <person name="Whyte L.G."/>
        </authorList>
    </citation>
    <scope>NUCLEOTIDE SEQUENCE [LARGE SCALE GENOMIC DNA]</scope>
    <source>
        <strain evidence="2 3">S5.20</strain>
    </source>
</reference>
<evidence type="ECO:0000313" key="3">
    <source>
        <dbReference type="Proteomes" id="UP000320095"/>
    </source>
</evidence>
<dbReference type="EMBL" id="RCZG01000016">
    <property type="protein sequence ID" value="TPG29596.1"/>
    <property type="molecule type" value="Genomic_DNA"/>
</dbReference>
<keyword evidence="3" id="KW-1185">Reference proteome</keyword>
<dbReference type="AlphaFoldDB" id="A0A502DZ93"/>
<name>A0A502DZ93_9MYCO</name>
<protein>
    <submittedName>
        <fullName evidence="2">Uncharacterized protein</fullName>
    </submittedName>
</protein>
<proteinExistence type="predicted"/>